<dbReference type="GO" id="GO:0006508">
    <property type="term" value="P:proteolysis"/>
    <property type="evidence" value="ECO:0007669"/>
    <property type="project" value="UniProtKB-KW"/>
</dbReference>
<dbReference type="InterPro" id="IPR008283">
    <property type="entry name" value="Peptidase_M17_N"/>
</dbReference>
<evidence type="ECO:0000256" key="1">
    <source>
        <dbReference type="ARBA" id="ARBA00000135"/>
    </source>
</evidence>
<dbReference type="PRINTS" id="PR00481">
    <property type="entry name" value="LAMNOPPTDASE"/>
</dbReference>
<dbReference type="InterPro" id="IPR043472">
    <property type="entry name" value="Macro_dom-like"/>
</dbReference>
<evidence type="ECO:0000256" key="7">
    <source>
        <dbReference type="ARBA" id="ARBA00049972"/>
    </source>
</evidence>
<dbReference type="Pfam" id="PF00883">
    <property type="entry name" value="Peptidase_M17"/>
    <property type="match status" value="1"/>
</dbReference>
<feature type="domain" description="Cytosol aminopeptidase" evidence="9">
    <location>
        <begin position="345"/>
        <end position="352"/>
    </location>
</feature>
<dbReference type="PROSITE" id="PS00631">
    <property type="entry name" value="CYTOSOL_AP"/>
    <property type="match status" value="1"/>
</dbReference>
<dbReference type="NCBIfam" id="NF002083">
    <property type="entry name" value="PRK00913.3-5"/>
    <property type="match status" value="1"/>
</dbReference>
<feature type="binding site" evidence="8">
    <location>
        <position position="270"/>
    </location>
    <ligand>
        <name>Mn(2+)</name>
        <dbReference type="ChEBI" id="CHEBI:29035"/>
        <label>2</label>
    </ligand>
</feature>
<proteinExistence type="inferred from homology"/>
<dbReference type="Proteomes" id="UP000178602">
    <property type="component" value="Unassembled WGS sequence"/>
</dbReference>
<dbReference type="EC" id="3.4.11.1" evidence="8"/>
<dbReference type="InterPro" id="IPR000819">
    <property type="entry name" value="Peptidase_M17_C"/>
</dbReference>
<dbReference type="GO" id="GO:0070006">
    <property type="term" value="F:metalloaminopeptidase activity"/>
    <property type="evidence" value="ECO:0007669"/>
    <property type="project" value="InterPro"/>
</dbReference>
<comment type="caution">
    <text evidence="10">The sequence shown here is derived from an EMBL/GenBank/DDBJ whole genome shotgun (WGS) entry which is preliminary data.</text>
</comment>
<evidence type="ECO:0000313" key="10">
    <source>
        <dbReference type="EMBL" id="OGC28633.1"/>
    </source>
</evidence>
<feature type="binding site" evidence="8">
    <location>
        <position position="347"/>
    </location>
    <ligand>
        <name>Mn(2+)</name>
        <dbReference type="ChEBI" id="CHEBI:29035"/>
        <label>1</label>
    </ligand>
</feature>
<feature type="active site" evidence="8">
    <location>
        <position position="277"/>
    </location>
</feature>
<organism evidence="10 11">
    <name type="scientific">candidate division WOR-1 bacterium RIFOXYC12_FULL_54_18</name>
    <dbReference type="NCBI Taxonomy" id="1802584"/>
    <lineage>
        <taxon>Bacteria</taxon>
        <taxon>Bacillati</taxon>
        <taxon>Saganbacteria</taxon>
    </lineage>
</organism>
<comment type="function">
    <text evidence="7 8">Presumably involved in the processing and regular turnover of intracellular proteins. Catalyzes the removal of unsubstituted N-terminal amino acids from various peptides.</text>
</comment>
<protein>
    <recommendedName>
        <fullName evidence="8">Probable cytosol aminopeptidase</fullName>
        <ecNumber evidence="8">3.4.11.1</ecNumber>
    </recommendedName>
    <alternativeName>
        <fullName evidence="8">Leucine aminopeptidase</fullName>
        <shortName evidence="8">LAP</shortName>
        <ecNumber evidence="8">3.4.11.10</ecNumber>
    </alternativeName>
    <alternativeName>
        <fullName evidence="8">Leucyl aminopeptidase</fullName>
    </alternativeName>
</protein>
<dbReference type="SUPFAM" id="SSF53187">
    <property type="entry name" value="Zn-dependent exopeptidases"/>
    <property type="match status" value="1"/>
</dbReference>
<evidence type="ECO:0000313" key="11">
    <source>
        <dbReference type="Proteomes" id="UP000178602"/>
    </source>
</evidence>
<gene>
    <name evidence="8" type="primary">pepA</name>
    <name evidence="10" type="ORF">A3K49_06730</name>
</gene>
<dbReference type="Gene3D" id="3.40.630.10">
    <property type="entry name" value="Zn peptidases"/>
    <property type="match status" value="1"/>
</dbReference>
<dbReference type="PANTHER" id="PTHR11963">
    <property type="entry name" value="LEUCINE AMINOPEPTIDASE-RELATED"/>
    <property type="match status" value="1"/>
</dbReference>
<feature type="active site" evidence="8">
    <location>
        <position position="351"/>
    </location>
</feature>
<evidence type="ECO:0000256" key="2">
    <source>
        <dbReference type="ARBA" id="ARBA00000967"/>
    </source>
</evidence>
<keyword evidence="5 8" id="KW-0645">Protease</keyword>
<dbReference type="InterPro" id="IPR011356">
    <property type="entry name" value="Leucine_aapep/pepB"/>
</dbReference>
<keyword evidence="8" id="KW-0479">Metal-binding</keyword>
<keyword evidence="8" id="KW-0464">Manganese</keyword>
<dbReference type="PANTHER" id="PTHR11963:SF23">
    <property type="entry name" value="CYTOSOL AMINOPEPTIDASE"/>
    <property type="match status" value="1"/>
</dbReference>
<dbReference type="Gene3D" id="3.40.220.10">
    <property type="entry name" value="Leucine Aminopeptidase, subunit E, domain 1"/>
    <property type="match status" value="1"/>
</dbReference>
<evidence type="ECO:0000259" key="9">
    <source>
        <dbReference type="PROSITE" id="PS00631"/>
    </source>
</evidence>
<feature type="binding site" evidence="8">
    <location>
        <position position="349"/>
    </location>
    <ligand>
        <name>Mn(2+)</name>
        <dbReference type="ChEBI" id="CHEBI:29035"/>
        <label>2</label>
    </ligand>
</feature>
<feature type="binding site" evidence="8">
    <location>
        <position position="349"/>
    </location>
    <ligand>
        <name>Mn(2+)</name>
        <dbReference type="ChEBI" id="CHEBI:29035"/>
        <label>1</label>
    </ligand>
</feature>
<accession>A0A1F4T9D1</accession>
<dbReference type="CDD" id="cd00433">
    <property type="entry name" value="Peptidase_M17"/>
    <property type="match status" value="1"/>
</dbReference>
<comment type="cofactor">
    <cofactor evidence="8">
        <name>Mn(2+)</name>
        <dbReference type="ChEBI" id="CHEBI:29035"/>
    </cofactor>
    <text evidence="8">Binds 2 manganese ions per subunit.</text>
</comment>
<evidence type="ECO:0000256" key="4">
    <source>
        <dbReference type="ARBA" id="ARBA00022438"/>
    </source>
</evidence>
<sequence length="497" mass="52524">MRIKIECGSIVDFKCDLLVINEFVGVKQPGGATGAVDRALGGLIGRLTRDGEISGKLGEVTMLHSQPGVKASKIAIVGLGKIEDFDLDAVRTASAAAIKKGREIKAKTVATIVHGAGIGGLDAEEAAKAVVEGSILGVYKFPGYAKEKELPDHKIEALVLIDHDRNKTNAYKKGVELGRIIAEAENHARDLVNTPANKMTPSNFAKLAEHIARINKLKCVIIDPKKAGMEALWAVAKGSDEQPKLVAIEYLGNPRSKEKLALVGKGITFDSGGISLKPSKKMGEMKTDMAGAAAVLGTMSLLSDLKPKCNVLGVLPLTENMPSGHATRPGDVVGSLSGYTIEVLNTDAEGRMILADAITYAKQRGATRIIDVATLTGGCVVALGDAATGVIGNDQEFIDQIIRVGNRCGQKMWQLPLFDEYKEALKSQIADIKNTSETGKASPSSGGAFLAKFVGETPWAHLDIAGTAHIDKAKGYLPEGATGVPVRTLIEYITRQG</sequence>
<dbReference type="InterPro" id="IPR023042">
    <property type="entry name" value="Peptidase_M17_leu_NH2_pept"/>
</dbReference>
<evidence type="ECO:0000256" key="6">
    <source>
        <dbReference type="ARBA" id="ARBA00022801"/>
    </source>
</evidence>
<dbReference type="HAMAP" id="MF_00181">
    <property type="entry name" value="Cytosol_peptidase_M17"/>
    <property type="match status" value="1"/>
</dbReference>
<comment type="catalytic activity">
    <reaction evidence="1 8">
        <text>Release of an N-terminal amino acid, Xaa-|-Yaa-, in which Xaa is preferably Leu, but may be other amino acids including Pro although not Arg or Lys, and Yaa may be Pro. Amino acid amides and methyl esters are also readily hydrolyzed, but rates on arylamides are exceedingly low.</text>
        <dbReference type="EC" id="3.4.11.1"/>
    </reaction>
</comment>
<dbReference type="NCBIfam" id="NF002073">
    <property type="entry name" value="PRK00913.1-2"/>
    <property type="match status" value="1"/>
</dbReference>
<feature type="binding site" evidence="8">
    <location>
        <position position="288"/>
    </location>
    <ligand>
        <name>Mn(2+)</name>
        <dbReference type="ChEBI" id="CHEBI:29035"/>
        <label>2</label>
    </ligand>
</feature>
<reference evidence="10 11" key="1">
    <citation type="journal article" date="2016" name="Nat. Commun.">
        <title>Thousands of microbial genomes shed light on interconnected biogeochemical processes in an aquifer system.</title>
        <authorList>
            <person name="Anantharaman K."/>
            <person name="Brown C.T."/>
            <person name="Hug L.A."/>
            <person name="Sharon I."/>
            <person name="Castelle C.J."/>
            <person name="Probst A.J."/>
            <person name="Thomas B.C."/>
            <person name="Singh A."/>
            <person name="Wilkins M.J."/>
            <person name="Karaoz U."/>
            <person name="Brodie E.L."/>
            <person name="Williams K.H."/>
            <person name="Hubbard S.S."/>
            <person name="Banfield J.F."/>
        </authorList>
    </citation>
    <scope>NUCLEOTIDE SEQUENCE [LARGE SCALE GENOMIC DNA]</scope>
</reference>
<dbReference type="GO" id="GO:0005737">
    <property type="term" value="C:cytoplasm"/>
    <property type="evidence" value="ECO:0007669"/>
    <property type="project" value="UniProtKB-SubCell"/>
</dbReference>
<dbReference type="Pfam" id="PF02789">
    <property type="entry name" value="Peptidase_M17_N"/>
    <property type="match status" value="1"/>
</dbReference>
<dbReference type="EC" id="3.4.11.10" evidence="8"/>
<evidence type="ECO:0000256" key="8">
    <source>
        <dbReference type="HAMAP-Rule" id="MF_00181"/>
    </source>
</evidence>
<feature type="binding site" evidence="8">
    <location>
        <position position="270"/>
    </location>
    <ligand>
        <name>Mn(2+)</name>
        <dbReference type="ChEBI" id="CHEBI:29035"/>
        <label>1</label>
    </ligand>
</feature>
<comment type="subcellular location">
    <subcellularLocation>
        <location evidence="8">Cytoplasm</location>
    </subcellularLocation>
</comment>
<comment type="similarity">
    <text evidence="3 8">Belongs to the peptidase M17 family.</text>
</comment>
<dbReference type="AlphaFoldDB" id="A0A1F4T9D1"/>
<dbReference type="NCBIfam" id="NF002074">
    <property type="entry name" value="PRK00913.1-4"/>
    <property type="match status" value="1"/>
</dbReference>
<name>A0A1F4T9D1_UNCSA</name>
<dbReference type="SUPFAM" id="SSF52949">
    <property type="entry name" value="Macro domain-like"/>
    <property type="match status" value="1"/>
</dbReference>
<keyword evidence="4 8" id="KW-0031">Aminopeptidase</keyword>
<dbReference type="EMBL" id="MEUG01000001">
    <property type="protein sequence ID" value="OGC28633.1"/>
    <property type="molecule type" value="Genomic_DNA"/>
</dbReference>
<feature type="binding site" evidence="8">
    <location>
        <position position="265"/>
    </location>
    <ligand>
        <name>Mn(2+)</name>
        <dbReference type="ChEBI" id="CHEBI:29035"/>
        <label>2</label>
    </ligand>
</feature>
<keyword evidence="6 8" id="KW-0378">Hydrolase</keyword>
<dbReference type="GO" id="GO:0030145">
    <property type="term" value="F:manganese ion binding"/>
    <property type="evidence" value="ECO:0007669"/>
    <property type="project" value="UniProtKB-UniRule"/>
</dbReference>
<comment type="catalytic activity">
    <reaction evidence="2 8">
        <text>Release of an N-terminal amino acid, preferentially leucine, but not glutamic or aspartic acids.</text>
        <dbReference type="EC" id="3.4.11.10"/>
    </reaction>
</comment>
<evidence type="ECO:0000256" key="5">
    <source>
        <dbReference type="ARBA" id="ARBA00022670"/>
    </source>
</evidence>
<evidence type="ECO:0000256" key="3">
    <source>
        <dbReference type="ARBA" id="ARBA00009528"/>
    </source>
</evidence>
<keyword evidence="8" id="KW-0963">Cytoplasm</keyword>